<dbReference type="AlphaFoldDB" id="A0A0Q3JS05"/>
<organism evidence="2">
    <name type="scientific">Brachypodium distachyon</name>
    <name type="common">Purple false brome</name>
    <name type="synonym">Trachynia distachya</name>
    <dbReference type="NCBI Taxonomy" id="15368"/>
    <lineage>
        <taxon>Eukaryota</taxon>
        <taxon>Viridiplantae</taxon>
        <taxon>Streptophyta</taxon>
        <taxon>Embryophyta</taxon>
        <taxon>Tracheophyta</taxon>
        <taxon>Spermatophyta</taxon>
        <taxon>Magnoliopsida</taxon>
        <taxon>Liliopsida</taxon>
        <taxon>Poales</taxon>
        <taxon>Poaceae</taxon>
        <taxon>BOP clade</taxon>
        <taxon>Pooideae</taxon>
        <taxon>Stipodae</taxon>
        <taxon>Brachypodieae</taxon>
        <taxon>Brachypodium</taxon>
    </lineage>
</organism>
<keyword evidence="4" id="KW-1185">Reference proteome</keyword>
<evidence type="ECO:0000313" key="3">
    <source>
        <dbReference type="EnsemblPlants" id="KQK14828"/>
    </source>
</evidence>
<sequence length="466" mass="50264">MGDVGTDGLAELPRRLPHALPFLGPHRPLDGVPDTCGRRDLPAPLPWAHEDPGAEVPAHELRVPRLVAVHRPRQDGLPVAQALHRRVPPAMAHERRRCPVRQDLQLRRPPRHHHALLSRRDSHVGAGRGGAGRAHVGAVGVPERPQEPLAALAQGLGELRELFAAEGGRRAEGDVQHGGPRLLVEPPQALVPLEGLWSRLPRVRGEEWVQGPDGEQLASIGGGREKGEEDIEELPLESAAGVDDHAGAGRAAALLAHAAGERDELRRGAGVGAVERHAVLAEEGVAGIRPPDVVGRGEAVHAERLAVGQLDRLGGRERRHPVVEHDDAAVRGGQLGQERGERSAGAGAEGLEERLHVRRERGRRSGVRVRARVRRDGEGAEADGGEVVVVAPAVEARAGLAEVRLRRGEVDGDPARGEEEGEVEELVQVALRRERDRHDRDRRRFRRHPGGRFRSEGGGGGSEILF</sequence>
<feature type="compositionally biased region" description="Basic residues" evidence="1">
    <location>
        <begin position="440"/>
        <end position="451"/>
    </location>
</feature>
<reference evidence="2 3" key="1">
    <citation type="journal article" date="2010" name="Nature">
        <title>Genome sequencing and analysis of the model grass Brachypodium distachyon.</title>
        <authorList>
            <consortium name="International Brachypodium Initiative"/>
        </authorList>
    </citation>
    <scope>NUCLEOTIDE SEQUENCE [LARGE SCALE GENOMIC DNA]</scope>
    <source>
        <strain evidence="2 3">Bd21</strain>
    </source>
</reference>
<feature type="region of interest" description="Disordered" evidence="1">
    <location>
        <begin position="436"/>
        <end position="466"/>
    </location>
</feature>
<gene>
    <name evidence="3" type="primary">LOC100825180</name>
    <name evidence="2" type="ORF">BRADI_1g18822v3</name>
</gene>
<dbReference type="FunCoup" id="A0A0Q3JS05">
    <property type="interactions" value="1"/>
</dbReference>
<dbReference type="OrthoDB" id="10647553at2759"/>
<reference evidence="3" key="3">
    <citation type="submission" date="2018-08" db="UniProtKB">
        <authorList>
            <consortium name="EnsemblPlants"/>
        </authorList>
    </citation>
    <scope>IDENTIFICATION</scope>
    <source>
        <strain evidence="3">cv. Bd21</strain>
    </source>
</reference>
<protein>
    <submittedName>
        <fullName evidence="2 3">Uncharacterized protein</fullName>
    </submittedName>
</protein>
<reference evidence="2" key="2">
    <citation type="submission" date="2017-06" db="EMBL/GenBank/DDBJ databases">
        <title>WGS assembly of Brachypodium distachyon.</title>
        <authorList>
            <consortium name="The International Brachypodium Initiative"/>
            <person name="Lucas S."/>
            <person name="Harmon-Smith M."/>
            <person name="Lail K."/>
            <person name="Tice H."/>
            <person name="Grimwood J."/>
            <person name="Bruce D."/>
            <person name="Barry K."/>
            <person name="Shu S."/>
            <person name="Lindquist E."/>
            <person name="Wang M."/>
            <person name="Pitluck S."/>
            <person name="Vogel J.P."/>
            <person name="Garvin D.F."/>
            <person name="Mockler T.C."/>
            <person name="Schmutz J."/>
            <person name="Rokhsar D."/>
            <person name="Bevan M.W."/>
        </authorList>
    </citation>
    <scope>NUCLEOTIDE SEQUENCE</scope>
    <source>
        <strain evidence="2">Bd21</strain>
    </source>
</reference>
<dbReference type="Gramene" id="KQK14828">
    <property type="protein sequence ID" value="KQK14828"/>
    <property type="gene ID" value="BRADI_1g18822v3"/>
</dbReference>
<dbReference type="Proteomes" id="UP000008810">
    <property type="component" value="Chromosome 1"/>
</dbReference>
<evidence type="ECO:0000313" key="4">
    <source>
        <dbReference type="Proteomes" id="UP000008810"/>
    </source>
</evidence>
<feature type="compositionally biased region" description="Gly residues" evidence="1">
    <location>
        <begin position="456"/>
        <end position="466"/>
    </location>
</feature>
<dbReference type="EMBL" id="CM000880">
    <property type="protein sequence ID" value="KQK14828.1"/>
    <property type="molecule type" value="Genomic_DNA"/>
</dbReference>
<name>A0A0Q3JS05_BRADI</name>
<proteinExistence type="predicted"/>
<evidence type="ECO:0000313" key="2">
    <source>
        <dbReference type="EMBL" id="KQK14828.1"/>
    </source>
</evidence>
<accession>A0A0Q3JS05</accession>
<dbReference type="EnsemblPlants" id="KQK14828">
    <property type="protein sequence ID" value="KQK14828"/>
    <property type="gene ID" value="BRADI_1g18822v3"/>
</dbReference>
<evidence type="ECO:0000256" key="1">
    <source>
        <dbReference type="SAM" id="MobiDB-lite"/>
    </source>
</evidence>